<dbReference type="RefSeq" id="WP_092086699.1">
    <property type="nucleotide sequence ID" value="NZ_FNEL01000064.1"/>
</dbReference>
<dbReference type="Proteomes" id="UP000235682">
    <property type="component" value="Unassembled WGS sequence"/>
</dbReference>
<dbReference type="EMBL" id="PNHE01000024">
    <property type="protein sequence ID" value="PMC58136.1"/>
    <property type="molecule type" value="Genomic_DNA"/>
</dbReference>
<gene>
    <name evidence="1" type="ORF">CJ205_06030</name>
</gene>
<name>A0A1G8P5J2_9LACT</name>
<dbReference type="OrthoDB" id="2339770at2"/>
<accession>A0A1G8P5J2</accession>
<dbReference type="AlphaFoldDB" id="A0A1G8P5J2"/>
<organism evidence="1 2">
    <name type="scientific">Dolosicoccus paucivorans</name>
    <dbReference type="NCBI Taxonomy" id="84521"/>
    <lineage>
        <taxon>Bacteria</taxon>
        <taxon>Bacillati</taxon>
        <taxon>Bacillota</taxon>
        <taxon>Bacilli</taxon>
        <taxon>Lactobacillales</taxon>
        <taxon>Aerococcaceae</taxon>
        <taxon>Dolosicoccus</taxon>
    </lineage>
</organism>
<protein>
    <submittedName>
        <fullName evidence="1">XRE family transcriptional regulator</fullName>
    </submittedName>
</protein>
<proteinExistence type="predicted"/>
<evidence type="ECO:0000313" key="1">
    <source>
        <dbReference type="EMBL" id="PMC58136.1"/>
    </source>
</evidence>
<sequence length="65" mass="7395">MTNNLIATISKIIKTETGYSIAQNIGVRPEQINRLKRGERKVDNISLDMAQKILDYYANVTIDIK</sequence>
<keyword evidence="2" id="KW-1185">Reference proteome</keyword>
<reference evidence="1 2" key="1">
    <citation type="submission" date="2017-09" db="EMBL/GenBank/DDBJ databases">
        <title>Bacterial strain isolated from the female urinary microbiota.</title>
        <authorList>
            <person name="Thomas-White K."/>
            <person name="Kumar N."/>
            <person name="Forster S."/>
            <person name="Putonti C."/>
            <person name="Lawley T."/>
            <person name="Wolfe A.J."/>
        </authorList>
    </citation>
    <scope>NUCLEOTIDE SEQUENCE [LARGE SCALE GENOMIC DNA]</scope>
    <source>
        <strain evidence="1 2">UMB0852</strain>
    </source>
</reference>
<evidence type="ECO:0000313" key="2">
    <source>
        <dbReference type="Proteomes" id="UP000235682"/>
    </source>
</evidence>
<comment type="caution">
    <text evidence="1">The sequence shown here is derived from an EMBL/GenBank/DDBJ whole genome shotgun (WGS) entry which is preliminary data.</text>
</comment>
<dbReference type="STRING" id="84521.SAMN04487994_10646"/>